<evidence type="ECO:0000256" key="5">
    <source>
        <dbReference type="RuleBase" id="RU003427"/>
    </source>
</evidence>
<dbReference type="PRINTS" id="PR00072">
    <property type="entry name" value="MALOXRDTASE"/>
</dbReference>
<evidence type="ECO:0000259" key="6">
    <source>
        <dbReference type="SMART" id="SM00919"/>
    </source>
</evidence>
<feature type="domain" description="Malic enzyme NAD-binding" evidence="6">
    <location>
        <begin position="286"/>
        <end position="545"/>
    </location>
</feature>
<dbReference type="SUPFAM" id="SSF51735">
    <property type="entry name" value="NAD(P)-binding Rossmann-fold domains"/>
    <property type="match status" value="1"/>
</dbReference>
<keyword evidence="8" id="KW-0560">Oxidoreductase</keyword>
<proteinExistence type="inferred from homology"/>
<dbReference type="InterPro" id="IPR012302">
    <property type="entry name" value="Malic_NAD-bd"/>
</dbReference>
<comment type="similarity">
    <text evidence="2 5">Belongs to the malic enzymes family.</text>
</comment>
<keyword evidence="4" id="KW-0520">NAD</keyword>
<dbReference type="Proteomes" id="UP001595851">
    <property type="component" value="Unassembled WGS sequence"/>
</dbReference>
<evidence type="ECO:0000256" key="2">
    <source>
        <dbReference type="ARBA" id="ARBA00008785"/>
    </source>
</evidence>
<comment type="caution">
    <text evidence="8">The sequence shown here is derived from an EMBL/GenBank/DDBJ whole genome shotgun (WGS) entry which is preliminary data.</text>
</comment>
<gene>
    <name evidence="8" type="ORF">ACFOY2_22830</name>
</gene>
<keyword evidence="9" id="KW-1185">Reference proteome</keyword>
<organism evidence="8 9">
    <name type="scientific">Nonomuraea purpurea</name>
    <dbReference type="NCBI Taxonomy" id="1849276"/>
    <lineage>
        <taxon>Bacteria</taxon>
        <taxon>Bacillati</taxon>
        <taxon>Actinomycetota</taxon>
        <taxon>Actinomycetes</taxon>
        <taxon>Streptosporangiales</taxon>
        <taxon>Streptosporangiaceae</taxon>
        <taxon>Nonomuraea</taxon>
    </lineage>
</organism>
<comment type="cofactor">
    <cofactor evidence="1">
        <name>Mn(2+)</name>
        <dbReference type="ChEBI" id="CHEBI:29035"/>
    </cofactor>
</comment>
<name>A0ABV8G7V0_9ACTN</name>
<dbReference type="EC" id="1.1.1.38" evidence="8"/>
<dbReference type="InterPro" id="IPR015884">
    <property type="entry name" value="Malic_enzyme_CS"/>
</dbReference>
<reference evidence="9" key="1">
    <citation type="journal article" date="2019" name="Int. J. Syst. Evol. Microbiol.">
        <title>The Global Catalogue of Microorganisms (GCM) 10K type strain sequencing project: providing services to taxonomists for standard genome sequencing and annotation.</title>
        <authorList>
            <consortium name="The Broad Institute Genomics Platform"/>
            <consortium name="The Broad Institute Genome Sequencing Center for Infectious Disease"/>
            <person name="Wu L."/>
            <person name="Ma J."/>
        </authorList>
    </citation>
    <scope>NUCLEOTIDE SEQUENCE [LARGE SCALE GENOMIC DNA]</scope>
    <source>
        <strain evidence="9">TBRC 1276</strain>
    </source>
</reference>
<dbReference type="RefSeq" id="WP_379530103.1">
    <property type="nucleotide sequence ID" value="NZ_JBHSBI010000011.1"/>
</dbReference>
<dbReference type="InterPro" id="IPR037062">
    <property type="entry name" value="Malic_N_dom_sf"/>
</dbReference>
<dbReference type="NCBIfam" id="NF010052">
    <property type="entry name" value="PRK13529.1"/>
    <property type="match status" value="1"/>
</dbReference>
<dbReference type="Gene3D" id="3.40.50.720">
    <property type="entry name" value="NAD(P)-binding Rossmann-like Domain"/>
    <property type="match status" value="1"/>
</dbReference>
<evidence type="ECO:0000256" key="1">
    <source>
        <dbReference type="ARBA" id="ARBA00001936"/>
    </source>
</evidence>
<feature type="domain" description="Malic enzyme N-terminal" evidence="7">
    <location>
        <begin position="93"/>
        <end position="276"/>
    </location>
</feature>
<evidence type="ECO:0000313" key="8">
    <source>
        <dbReference type="EMBL" id="MFC4010081.1"/>
    </source>
</evidence>
<evidence type="ECO:0000256" key="3">
    <source>
        <dbReference type="ARBA" id="ARBA00022723"/>
    </source>
</evidence>
<evidence type="ECO:0000256" key="4">
    <source>
        <dbReference type="ARBA" id="ARBA00023027"/>
    </source>
</evidence>
<accession>A0ABV8G7V0</accession>
<sequence>MSPGKRKPDLPSLMFAEQPDGSYVTSLRGLAVLREPLLNKGTAFSSQERAELGLEGLLPPVVETLEEQVRRVYVQVRAQSTNLLKNVYLEALRDRNEVLYYRLLSDHLREMLPIVYDPTVAEAIRTYSYQYRRPRGVYLSIDDPGGIERAFKNLELSPDDVDLIVASDAEQILGIGDWGVGGGAGIAAGKLAVYTAAAGIDPARVIPVALDVGTDNEALLNDIAYVGNRHSRVRGRRYDDFIDAYVTTATRMFPGALLHWEDFGPSNARRILEKYTGRICTFNDDMQGTGAIVLAAMLSAVRVSGTPMRDQRIVIFGAGTAGIGNADQLRDAMIRDGLDHDTATRRIWPIDKQGLLIDDMTDLRDFQRPYARPRDEVTGWPRGERGISLAEVVDRVKPTMLLGTSTAHGAFTEKIVRTMAAGVERPIIFPISNPTERIEAMPADLIRWTEGRALIATGIPVEPITYDGVTYAIAQANNALLYPGLGLGVVVSRARRVSPGMFQAAAEAVGGLVDVSAAGASLLPQVDNLREVSATVAVAVANRAAEEHLARTTLRDTIQQVQDAMWQPKYRPVHGNGR</sequence>
<dbReference type="InterPro" id="IPR036291">
    <property type="entry name" value="NAD(P)-bd_dom_sf"/>
</dbReference>
<dbReference type="SMART" id="SM01274">
    <property type="entry name" value="malic"/>
    <property type="match status" value="1"/>
</dbReference>
<dbReference type="Pfam" id="PF00390">
    <property type="entry name" value="malic"/>
    <property type="match status" value="1"/>
</dbReference>
<dbReference type="Gene3D" id="3.40.50.10380">
    <property type="entry name" value="Malic enzyme, N-terminal domain"/>
    <property type="match status" value="1"/>
</dbReference>
<dbReference type="InterPro" id="IPR046346">
    <property type="entry name" value="Aminoacid_DH-like_N_sf"/>
</dbReference>
<dbReference type="PANTHER" id="PTHR23406:SF34">
    <property type="entry name" value="NAD-DEPENDENT MALIC ENZYME, MITOCHONDRIAL"/>
    <property type="match status" value="1"/>
</dbReference>
<dbReference type="SUPFAM" id="SSF53223">
    <property type="entry name" value="Aminoacid dehydrogenase-like, N-terminal domain"/>
    <property type="match status" value="1"/>
</dbReference>
<dbReference type="CDD" id="cd05312">
    <property type="entry name" value="NAD_bind_1_malic_enz"/>
    <property type="match status" value="1"/>
</dbReference>
<dbReference type="EMBL" id="JBHSBI010000011">
    <property type="protein sequence ID" value="MFC4010081.1"/>
    <property type="molecule type" value="Genomic_DNA"/>
</dbReference>
<dbReference type="PROSITE" id="PS00331">
    <property type="entry name" value="MALIC_ENZYMES"/>
    <property type="match status" value="1"/>
</dbReference>
<dbReference type="Pfam" id="PF03949">
    <property type="entry name" value="Malic_M"/>
    <property type="match status" value="1"/>
</dbReference>
<protein>
    <submittedName>
        <fullName evidence="8">NAD-dependent malic enzyme</fullName>
        <ecNumber evidence="8">1.1.1.38</ecNumber>
    </submittedName>
</protein>
<dbReference type="InterPro" id="IPR001891">
    <property type="entry name" value="Malic_OxRdtase"/>
</dbReference>
<evidence type="ECO:0000313" key="9">
    <source>
        <dbReference type="Proteomes" id="UP001595851"/>
    </source>
</evidence>
<dbReference type="InterPro" id="IPR012301">
    <property type="entry name" value="Malic_N_dom"/>
</dbReference>
<dbReference type="GO" id="GO:0016491">
    <property type="term" value="F:oxidoreductase activity"/>
    <property type="evidence" value="ECO:0007669"/>
    <property type="project" value="UniProtKB-KW"/>
</dbReference>
<dbReference type="SMART" id="SM00919">
    <property type="entry name" value="Malic_M"/>
    <property type="match status" value="1"/>
</dbReference>
<dbReference type="PIRSF" id="PIRSF000106">
    <property type="entry name" value="ME"/>
    <property type="match status" value="1"/>
</dbReference>
<keyword evidence="3 5" id="KW-0479">Metal-binding</keyword>
<evidence type="ECO:0000259" key="7">
    <source>
        <dbReference type="SMART" id="SM01274"/>
    </source>
</evidence>
<dbReference type="PANTHER" id="PTHR23406">
    <property type="entry name" value="MALIC ENZYME-RELATED"/>
    <property type="match status" value="1"/>
</dbReference>